<keyword evidence="5" id="KW-0597">Phosphoprotein</keyword>
<dbReference type="FunFam" id="1.10.287.130:FF:000001">
    <property type="entry name" value="Two-component sensor histidine kinase"/>
    <property type="match status" value="1"/>
</dbReference>
<dbReference type="FunFam" id="3.30.565.10:FF:000006">
    <property type="entry name" value="Sensor histidine kinase WalK"/>
    <property type="match status" value="1"/>
</dbReference>
<sequence length="466" mass="52032">MRISLKWKFALFIAALLLFAVSVLSVLVLNGVHRYQKEEMEKTLDRQAEIANNWIGQQVVTGTRFDPQTFMGLQGQNLAVEIGAASGMRFLLYDMTGARTGDSLPLAESPDVSGVLSHALNNKIVYRVLGDTEDYLAPAQGPDGQIGVLHFQVSLAASNAFYRNLQNSFLIAGSGVLLFSFVLGLLYMNRQAKAIRRLKEAADDIRVGAFIDAPPFRRQDELGSLSDGIYEMSRAIQGSLRTQQHFINNISHELKTPLTSIRAYTDLLHMYEDDPGLVGEARDVIDKEAERLYELVEKVLKLAALEKYEFEQQLEKIRIDSLLEDLTSRMRGKAEKFGVTISHALVPAELWADRESLIQIFLNLLDNAIKYNVENGTVLIRSRIMEEGGVEVEFTDTGLGIPEDRRERIFEPFYTVNKDRARKSGGSGLGLSLVRQLVDKQHGQIRVEHPVKGGASFIVTFPAGDE</sequence>
<dbReference type="InterPro" id="IPR005467">
    <property type="entry name" value="His_kinase_dom"/>
</dbReference>
<keyword evidence="12" id="KW-0902">Two-component regulatory system</keyword>
<dbReference type="PROSITE" id="PS50109">
    <property type="entry name" value="HIS_KIN"/>
    <property type="match status" value="1"/>
</dbReference>
<dbReference type="GO" id="GO:0000155">
    <property type="term" value="F:phosphorelay sensor kinase activity"/>
    <property type="evidence" value="ECO:0007669"/>
    <property type="project" value="InterPro"/>
</dbReference>
<keyword evidence="9 18" id="KW-0418">Kinase</keyword>
<dbReference type="InterPro" id="IPR003661">
    <property type="entry name" value="HisK_dim/P_dom"/>
</dbReference>
<dbReference type="PRINTS" id="PR00344">
    <property type="entry name" value="BCTRLSENSOR"/>
</dbReference>
<evidence type="ECO:0000313" key="17">
    <source>
        <dbReference type="EMBL" id="MCY9596826.1"/>
    </source>
</evidence>
<evidence type="ECO:0000256" key="10">
    <source>
        <dbReference type="ARBA" id="ARBA00022840"/>
    </source>
</evidence>
<dbReference type="PANTHER" id="PTHR45436:SF5">
    <property type="entry name" value="SENSOR HISTIDINE KINASE TRCS"/>
    <property type="match status" value="1"/>
</dbReference>
<dbReference type="InterPro" id="IPR036890">
    <property type="entry name" value="HATPase_C_sf"/>
</dbReference>
<gene>
    <name evidence="17" type="ORF">M5X16_13680</name>
    <name evidence="18" type="ORF">PC41400_20235</name>
</gene>
<evidence type="ECO:0000256" key="3">
    <source>
        <dbReference type="ARBA" id="ARBA00012438"/>
    </source>
</evidence>
<dbReference type="CDD" id="cd00075">
    <property type="entry name" value="HATPase"/>
    <property type="match status" value="1"/>
</dbReference>
<dbReference type="SMART" id="SM00304">
    <property type="entry name" value="HAMP"/>
    <property type="match status" value="1"/>
</dbReference>
<dbReference type="Pfam" id="PF00512">
    <property type="entry name" value="HisKA"/>
    <property type="match status" value="1"/>
</dbReference>
<protein>
    <recommendedName>
        <fullName evidence="3">histidine kinase</fullName>
        <ecNumber evidence="3">2.7.13.3</ecNumber>
    </recommendedName>
</protein>
<evidence type="ECO:0000256" key="11">
    <source>
        <dbReference type="ARBA" id="ARBA00022989"/>
    </source>
</evidence>
<evidence type="ECO:0000256" key="7">
    <source>
        <dbReference type="ARBA" id="ARBA00022692"/>
    </source>
</evidence>
<dbReference type="PANTHER" id="PTHR45436">
    <property type="entry name" value="SENSOR HISTIDINE KINASE YKOH"/>
    <property type="match status" value="1"/>
</dbReference>
<dbReference type="SMART" id="SM00387">
    <property type="entry name" value="HATPase_c"/>
    <property type="match status" value="1"/>
</dbReference>
<evidence type="ECO:0000256" key="1">
    <source>
        <dbReference type="ARBA" id="ARBA00000085"/>
    </source>
</evidence>
<reference evidence="17 20" key="2">
    <citation type="submission" date="2022-05" db="EMBL/GenBank/DDBJ databases">
        <title>Genome Sequencing of Bee-Associated Microbes.</title>
        <authorList>
            <person name="Dunlap C."/>
        </authorList>
    </citation>
    <scope>NUCLEOTIDE SEQUENCE [LARGE SCALE GENOMIC DNA]</scope>
    <source>
        <strain evidence="17 20">NRRL B-23120</strain>
    </source>
</reference>
<dbReference type="SUPFAM" id="SSF47384">
    <property type="entry name" value="Homodimeric domain of signal transducing histidine kinase"/>
    <property type="match status" value="1"/>
</dbReference>
<comment type="catalytic activity">
    <reaction evidence="1">
        <text>ATP + protein L-histidine = ADP + protein N-phospho-L-histidine.</text>
        <dbReference type="EC" id="2.7.13.3"/>
    </reaction>
</comment>
<dbReference type="Gene3D" id="1.10.287.130">
    <property type="match status" value="1"/>
</dbReference>
<dbReference type="RefSeq" id="WP_042227233.1">
    <property type="nucleotide sequence ID" value="NZ_CP026520.1"/>
</dbReference>
<dbReference type="OrthoDB" id="9786919at2"/>
<dbReference type="GeneID" id="95377124"/>
<dbReference type="CDD" id="cd00082">
    <property type="entry name" value="HisKA"/>
    <property type="match status" value="1"/>
</dbReference>
<dbReference type="GO" id="GO:0005524">
    <property type="term" value="F:ATP binding"/>
    <property type="evidence" value="ECO:0007669"/>
    <property type="project" value="UniProtKB-KW"/>
</dbReference>
<dbReference type="KEGG" id="pchi:PC41400_20235"/>
<dbReference type="InterPro" id="IPR003660">
    <property type="entry name" value="HAMP_dom"/>
</dbReference>
<dbReference type="GO" id="GO:0005886">
    <property type="term" value="C:plasma membrane"/>
    <property type="evidence" value="ECO:0007669"/>
    <property type="project" value="UniProtKB-SubCell"/>
</dbReference>
<keyword evidence="8" id="KW-0547">Nucleotide-binding</keyword>
<evidence type="ECO:0000256" key="6">
    <source>
        <dbReference type="ARBA" id="ARBA00022679"/>
    </source>
</evidence>
<dbReference type="Gene3D" id="3.30.565.10">
    <property type="entry name" value="Histidine kinase-like ATPase, C-terminal domain"/>
    <property type="match status" value="1"/>
</dbReference>
<evidence type="ECO:0000259" key="15">
    <source>
        <dbReference type="PROSITE" id="PS50109"/>
    </source>
</evidence>
<evidence type="ECO:0000256" key="8">
    <source>
        <dbReference type="ARBA" id="ARBA00022741"/>
    </source>
</evidence>
<feature type="domain" description="Histidine kinase" evidence="15">
    <location>
        <begin position="249"/>
        <end position="465"/>
    </location>
</feature>
<keyword evidence="20" id="KW-1185">Reference proteome</keyword>
<dbReference type="InterPro" id="IPR004358">
    <property type="entry name" value="Sig_transdc_His_kin-like_C"/>
</dbReference>
<dbReference type="PROSITE" id="PS50885">
    <property type="entry name" value="HAMP"/>
    <property type="match status" value="1"/>
</dbReference>
<proteinExistence type="predicted"/>
<dbReference type="AlphaFoldDB" id="A0A410WZH1"/>
<evidence type="ECO:0000256" key="4">
    <source>
        <dbReference type="ARBA" id="ARBA00022475"/>
    </source>
</evidence>
<name>A0A410WZH1_9BACL</name>
<feature type="domain" description="HAMP" evidence="16">
    <location>
        <begin position="189"/>
        <end position="241"/>
    </location>
</feature>
<organism evidence="18 19">
    <name type="scientific">Paenibacillus chitinolyticus</name>
    <dbReference type="NCBI Taxonomy" id="79263"/>
    <lineage>
        <taxon>Bacteria</taxon>
        <taxon>Bacillati</taxon>
        <taxon>Bacillota</taxon>
        <taxon>Bacilli</taxon>
        <taxon>Bacillales</taxon>
        <taxon>Paenibacillaceae</taxon>
        <taxon>Paenibacillus</taxon>
    </lineage>
</organism>
<accession>A0A410WZH1</accession>
<evidence type="ECO:0000259" key="16">
    <source>
        <dbReference type="PROSITE" id="PS50885"/>
    </source>
</evidence>
<dbReference type="Gene3D" id="6.10.340.10">
    <property type="match status" value="1"/>
</dbReference>
<keyword evidence="11 14" id="KW-1133">Transmembrane helix</keyword>
<reference evidence="18 19" key="1">
    <citation type="submission" date="2018-01" db="EMBL/GenBank/DDBJ databases">
        <title>The whole genome sequencing and assembly of Paenibacillus chitinolyticus KCCM 41400 strain.</title>
        <authorList>
            <person name="Kim J.-Y."/>
            <person name="Park M.-K."/>
            <person name="Lee Y.-J."/>
            <person name="Yi H."/>
            <person name="Bahn Y.-S."/>
            <person name="Kim J.F."/>
            <person name="Lee D.-W."/>
        </authorList>
    </citation>
    <scope>NUCLEOTIDE SEQUENCE [LARGE SCALE GENOMIC DNA]</scope>
    <source>
        <strain evidence="18 19">KCCM 41400</strain>
    </source>
</reference>
<evidence type="ECO:0000256" key="12">
    <source>
        <dbReference type="ARBA" id="ARBA00023012"/>
    </source>
</evidence>
<dbReference type="EMBL" id="JAMDMJ010000015">
    <property type="protein sequence ID" value="MCY9596826.1"/>
    <property type="molecule type" value="Genomic_DNA"/>
</dbReference>
<evidence type="ECO:0000313" key="19">
    <source>
        <dbReference type="Proteomes" id="UP000288943"/>
    </source>
</evidence>
<keyword evidence="4" id="KW-1003">Cell membrane</keyword>
<evidence type="ECO:0000313" key="18">
    <source>
        <dbReference type="EMBL" id="QAV19859.1"/>
    </source>
</evidence>
<feature type="transmembrane region" description="Helical" evidence="14">
    <location>
        <begin position="169"/>
        <end position="188"/>
    </location>
</feature>
<dbReference type="InterPro" id="IPR050428">
    <property type="entry name" value="TCS_sensor_his_kinase"/>
</dbReference>
<dbReference type="Proteomes" id="UP001527202">
    <property type="component" value="Unassembled WGS sequence"/>
</dbReference>
<dbReference type="Proteomes" id="UP000288943">
    <property type="component" value="Chromosome"/>
</dbReference>
<dbReference type="SMART" id="SM00388">
    <property type="entry name" value="HisKA"/>
    <property type="match status" value="1"/>
</dbReference>
<dbReference type="InterPro" id="IPR036097">
    <property type="entry name" value="HisK_dim/P_sf"/>
</dbReference>
<dbReference type="InterPro" id="IPR003594">
    <property type="entry name" value="HATPase_dom"/>
</dbReference>
<evidence type="ECO:0000256" key="2">
    <source>
        <dbReference type="ARBA" id="ARBA00004651"/>
    </source>
</evidence>
<evidence type="ECO:0000313" key="20">
    <source>
        <dbReference type="Proteomes" id="UP001527202"/>
    </source>
</evidence>
<keyword evidence="13 14" id="KW-0472">Membrane</keyword>
<keyword evidence="6" id="KW-0808">Transferase</keyword>
<evidence type="ECO:0000256" key="14">
    <source>
        <dbReference type="SAM" id="Phobius"/>
    </source>
</evidence>
<dbReference type="EC" id="2.7.13.3" evidence="3"/>
<comment type="subcellular location">
    <subcellularLocation>
        <location evidence="2">Cell membrane</location>
        <topology evidence="2">Multi-pass membrane protein</topology>
    </subcellularLocation>
</comment>
<evidence type="ECO:0000256" key="13">
    <source>
        <dbReference type="ARBA" id="ARBA00023136"/>
    </source>
</evidence>
<evidence type="ECO:0000256" key="5">
    <source>
        <dbReference type="ARBA" id="ARBA00022553"/>
    </source>
</evidence>
<dbReference type="SUPFAM" id="SSF55874">
    <property type="entry name" value="ATPase domain of HSP90 chaperone/DNA topoisomerase II/histidine kinase"/>
    <property type="match status" value="1"/>
</dbReference>
<evidence type="ECO:0000256" key="9">
    <source>
        <dbReference type="ARBA" id="ARBA00022777"/>
    </source>
</evidence>
<keyword evidence="7 14" id="KW-0812">Transmembrane</keyword>
<keyword evidence="10" id="KW-0067">ATP-binding</keyword>
<dbReference type="Pfam" id="PF02518">
    <property type="entry name" value="HATPase_c"/>
    <property type="match status" value="1"/>
</dbReference>
<dbReference type="EMBL" id="CP026520">
    <property type="protein sequence ID" value="QAV19859.1"/>
    <property type="molecule type" value="Genomic_DNA"/>
</dbReference>